<sequence length="119" mass="12377">MTMPLARRAADVPAVFAARFNSGDITAVAELYETGSVMGGQDGRAVDGDGRLSILGGHMALGAAITVAPRKVLEADGIALLVVDWVIGEDLVRGTATDVARRGADGYWRYAVDNPFGTA</sequence>
<reference evidence="1 2" key="1">
    <citation type="submission" date="2020-08" db="EMBL/GenBank/DDBJ databases">
        <title>Genomic Encyclopedia of Type Strains, Phase IV (KMG-IV): sequencing the most valuable type-strain genomes for metagenomic binning, comparative biology and taxonomic classification.</title>
        <authorList>
            <person name="Goeker M."/>
        </authorList>
    </citation>
    <scope>NUCLEOTIDE SEQUENCE [LARGE SCALE GENOMIC DNA]</scope>
    <source>
        <strain evidence="1 2">YIM 65646</strain>
    </source>
</reference>
<proteinExistence type="predicted"/>
<keyword evidence="2" id="KW-1185">Reference proteome</keyword>
<comment type="caution">
    <text evidence="1">The sequence shown here is derived from an EMBL/GenBank/DDBJ whole genome shotgun (WGS) entry which is preliminary data.</text>
</comment>
<gene>
    <name evidence="1" type="ORF">HNR73_001647</name>
</gene>
<protein>
    <submittedName>
        <fullName evidence="1">Ketosteroid isomerase-like protein</fullName>
    </submittedName>
</protein>
<accession>A0A841FKT8</accession>
<dbReference type="SUPFAM" id="SSF54427">
    <property type="entry name" value="NTF2-like"/>
    <property type="match status" value="1"/>
</dbReference>
<organism evidence="1 2">
    <name type="scientific">Phytomonospora endophytica</name>
    <dbReference type="NCBI Taxonomy" id="714109"/>
    <lineage>
        <taxon>Bacteria</taxon>
        <taxon>Bacillati</taxon>
        <taxon>Actinomycetota</taxon>
        <taxon>Actinomycetes</taxon>
        <taxon>Micromonosporales</taxon>
        <taxon>Micromonosporaceae</taxon>
        <taxon>Phytomonospora</taxon>
    </lineage>
</organism>
<dbReference type="GO" id="GO:0016853">
    <property type="term" value="F:isomerase activity"/>
    <property type="evidence" value="ECO:0007669"/>
    <property type="project" value="UniProtKB-KW"/>
</dbReference>
<dbReference type="Gene3D" id="3.10.450.50">
    <property type="match status" value="1"/>
</dbReference>
<dbReference type="InterPro" id="IPR032710">
    <property type="entry name" value="NTF2-like_dom_sf"/>
</dbReference>
<dbReference type="AlphaFoldDB" id="A0A841FKT8"/>
<evidence type="ECO:0000313" key="1">
    <source>
        <dbReference type="EMBL" id="MBB6033797.1"/>
    </source>
</evidence>
<dbReference type="RefSeq" id="WP_184786659.1">
    <property type="nucleotide sequence ID" value="NZ_BONT01000013.1"/>
</dbReference>
<name>A0A841FKT8_9ACTN</name>
<evidence type="ECO:0000313" key="2">
    <source>
        <dbReference type="Proteomes" id="UP000548476"/>
    </source>
</evidence>
<dbReference type="EMBL" id="JACHGT010000003">
    <property type="protein sequence ID" value="MBB6033797.1"/>
    <property type="molecule type" value="Genomic_DNA"/>
</dbReference>
<keyword evidence="1" id="KW-0413">Isomerase</keyword>
<dbReference type="Proteomes" id="UP000548476">
    <property type="component" value="Unassembled WGS sequence"/>
</dbReference>